<organism evidence="3 4">
    <name type="scientific">Aspergillus nanangensis</name>
    <dbReference type="NCBI Taxonomy" id="2582783"/>
    <lineage>
        <taxon>Eukaryota</taxon>
        <taxon>Fungi</taxon>
        <taxon>Dikarya</taxon>
        <taxon>Ascomycota</taxon>
        <taxon>Pezizomycotina</taxon>
        <taxon>Eurotiomycetes</taxon>
        <taxon>Eurotiomycetidae</taxon>
        <taxon>Eurotiales</taxon>
        <taxon>Aspergillaceae</taxon>
        <taxon>Aspergillus</taxon>
        <taxon>Aspergillus subgen. Circumdati</taxon>
    </lineage>
</organism>
<evidence type="ECO:0000313" key="4">
    <source>
        <dbReference type="Proteomes" id="UP001194746"/>
    </source>
</evidence>
<dbReference type="InterPro" id="IPR011545">
    <property type="entry name" value="DEAD/DEAH_box_helicase_dom"/>
</dbReference>
<dbReference type="Pfam" id="PF00270">
    <property type="entry name" value="DEAD"/>
    <property type="match status" value="1"/>
</dbReference>
<reference evidence="3" key="2">
    <citation type="submission" date="2020-02" db="EMBL/GenBank/DDBJ databases">
        <authorList>
            <person name="Gilchrist C.L.M."/>
            <person name="Chooi Y.-H."/>
        </authorList>
    </citation>
    <scope>NUCLEOTIDE SEQUENCE</scope>
    <source>
        <strain evidence="3">MST-FP2251</strain>
    </source>
</reference>
<dbReference type="GO" id="GO:0005524">
    <property type="term" value="F:ATP binding"/>
    <property type="evidence" value="ECO:0007669"/>
    <property type="project" value="InterPro"/>
</dbReference>
<reference evidence="3" key="1">
    <citation type="journal article" date="2019" name="Beilstein J. Org. Chem.">
        <title>Nanangenines: drimane sesquiterpenoids as the dominant metabolite cohort of a novel Australian fungus, Aspergillus nanangensis.</title>
        <authorList>
            <person name="Lacey H.J."/>
            <person name="Gilchrist C.L.M."/>
            <person name="Crombie A."/>
            <person name="Kalaitzis J.A."/>
            <person name="Vuong D."/>
            <person name="Rutledge P.J."/>
            <person name="Turner P."/>
            <person name="Pitt J.I."/>
            <person name="Lacey E."/>
            <person name="Chooi Y.H."/>
            <person name="Piggott A.M."/>
        </authorList>
    </citation>
    <scope>NUCLEOTIDE SEQUENCE</scope>
    <source>
        <strain evidence="3">MST-FP2251</strain>
    </source>
</reference>
<feature type="domain" description="DEAD/DEAH-box helicase" evidence="2">
    <location>
        <begin position="732"/>
        <end position="853"/>
    </location>
</feature>
<dbReference type="Gene3D" id="3.40.50.300">
    <property type="entry name" value="P-loop containing nucleotide triphosphate hydrolases"/>
    <property type="match status" value="1"/>
</dbReference>
<sequence>MHQFQQSQTQPQRQQFDQIQHVSDLTPWMKRTGIYIHLQGLTLSELGPSWKLPQPDQESRLYLICQSVDRVLATTMNILVHDQKLESRQLSRRNARLLNTFQRGETSQDLISELQNLQTQRKYIDTWKQLLCYWERVVEQGHLRDGLFQPSNIQLEAWVEVTDLADELAGLDQEGLSDSDTLNKDRMDFDPIARPQAQLDQATLQFSLSIIQHLVPHNKFNSVLVSYAAARFWSPSQNQWLFLGNYTSILSQLIYDCQILVLAQILKDTTNDSVVDIGAQIIEIRDQWLLNDTNGPVAELLENRLLGFHISRSEVPPAQLRWHADGTTLVWAEVTFHLSDLYTIIFQGLAQAQQLFTEELCLSGRSSPAAEIPAVNLTHLVDNWDATSAGQSFLTDTRNHAYLDPLRSWLITRVGQTPVLFHTFFQKNAAGDEWVISADAAQQYENSVQRFLRAILVPVFLGSGQQGRRTEFIAMRWKNTVLATRDLFLHDGQMLFILSYHKSRHQSNASRWPVRFLLPEVGQLVVQYLTIIQPFREFLHAQTQVPVDLSNYLFSAGKTPWHEDIMTRVVVETGKQHLGKHIHIQAWRHITIGIARRKFTAPEANLLIEEGEGQPYPHTGNRVYGGSINFRAGLTDAGLQEFRQVSQLWHQLVRDPLHFQPGSLATTPAPRRMFPVFSTPSSTPAGSSPRWEWESESSSSAASVPNTPSKRPWALEVLQRMYGDAAQYRSSQQQQAMEHIVNGAGQVLAILRTSEGKSLLYLLPCQLPGAGTTILILPLVVLKAEMQRRCTEAGIEAHVWEPGSMPNQLYSCPLIIVAVEQAVRPQFRGFLNQLSVANQLDRVVFDECYETSTSSPGASLSDDFFNWNHAAISIIAV</sequence>
<feature type="region of interest" description="Disordered" evidence="1">
    <location>
        <begin position="676"/>
        <end position="708"/>
    </location>
</feature>
<dbReference type="InterPro" id="IPR027417">
    <property type="entry name" value="P-loop_NTPase"/>
</dbReference>
<accession>A0AAD4CAB1</accession>
<evidence type="ECO:0000256" key="1">
    <source>
        <dbReference type="SAM" id="MobiDB-lite"/>
    </source>
</evidence>
<evidence type="ECO:0000313" key="3">
    <source>
        <dbReference type="EMBL" id="KAF9882608.1"/>
    </source>
</evidence>
<keyword evidence="4" id="KW-1185">Reference proteome</keyword>
<gene>
    <name evidence="3" type="ORF">FE257_005966</name>
</gene>
<dbReference type="AlphaFoldDB" id="A0AAD4CAB1"/>
<dbReference type="EMBL" id="VCAU01000265">
    <property type="protein sequence ID" value="KAF9882608.1"/>
    <property type="molecule type" value="Genomic_DNA"/>
</dbReference>
<dbReference type="GO" id="GO:0003676">
    <property type="term" value="F:nucleic acid binding"/>
    <property type="evidence" value="ECO:0007669"/>
    <property type="project" value="InterPro"/>
</dbReference>
<evidence type="ECO:0000259" key="2">
    <source>
        <dbReference type="Pfam" id="PF00270"/>
    </source>
</evidence>
<dbReference type="Proteomes" id="UP001194746">
    <property type="component" value="Unassembled WGS sequence"/>
</dbReference>
<proteinExistence type="predicted"/>
<dbReference type="SUPFAM" id="SSF52540">
    <property type="entry name" value="P-loop containing nucleoside triphosphate hydrolases"/>
    <property type="match status" value="1"/>
</dbReference>
<name>A0AAD4CAB1_ASPNN</name>
<feature type="compositionally biased region" description="Low complexity" evidence="1">
    <location>
        <begin position="678"/>
        <end position="703"/>
    </location>
</feature>
<protein>
    <recommendedName>
        <fullName evidence="2">DEAD/DEAH-box helicase domain-containing protein</fullName>
    </recommendedName>
</protein>
<comment type="caution">
    <text evidence="3">The sequence shown here is derived from an EMBL/GenBank/DDBJ whole genome shotgun (WGS) entry which is preliminary data.</text>
</comment>